<accession>A0A059F2Q2</accession>
<dbReference type="SUPFAM" id="SSF89124">
    <property type="entry name" value="Nop domain"/>
    <property type="match status" value="1"/>
</dbReference>
<organism evidence="2 3">
    <name type="scientific">Anncaliia algerae PRA339</name>
    <dbReference type="NCBI Taxonomy" id="1288291"/>
    <lineage>
        <taxon>Eukaryota</taxon>
        <taxon>Fungi</taxon>
        <taxon>Fungi incertae sedis</taxon>
        <taxon>Microsporidia</taxon>
        <taxon>Tubulinosematoidea</taxon>
        <taxon>Tubulinosematidae</taxon>
        <taxon>Anncaliia</taxon>
    </lineage>
</organism>
<reference evidence="2 3" key="2">
    <citation type="submission" date="2014-03" db="EMBL/GenBank/DDBJ databases">
        <title>The Genome Sequence of Anncaliia algerae insect isolate PRA339.</title>
        <authorList>
            <consortium name="The Broad Institute Genome Sequencing Platform"/>
            <consortium name="The Broad Institute Genome Sequencing Center for Infectious Disease"/>
            <person name="Cuomo C."/>
            <person name="Becnel J."/>
            <person name="Sanscrainte N."/>
            <person name="Walker B."/>
            <person name="Young S.K."/>
            <person name="Zeng Q."/>
            <person name="Gargeya S."/>
            <person name="Fitzgerald M."/>
            <person name="Haas B."/>
            <person name="Abouelleil A."/>
            <person name="Alvarado L."/>
            <person name="Arachchi H.M."/>
            <person name="Berlin A.M."/>
            <person name="Chapman S.B."/>
            <person name="Dewar J."/>
            <person name="Goldberg J."/>
            <person name="Griggs A."/>
            <person name="Gujja S."/>
            <person name="Hansen M."/>
            <person name="Howarth C."/>
            <person name="Imamovic A."/>
            <person name="Larimer J."/>
            <person name="McCowan C."/>
            <person name="Murphy C."/>
            <person name="Neiman D."/>
            <person name="Pearson M."/>
            <person name="Priest M."/>
            <person name="Roberts A."/>
            <person name="Saif S."/>
            <person name="Shea T."/>
            <person name="Sisk P."/>
            <person name="Sykes S."/>
            <person name="Wortman J."/>
            <person name="Nusbaum C."/>
            <person name="Birren B."/>
        </authorList>
    </citation>
    <scope>NUCLEOTIDE SEQUENCE [LARGE SCALE GENOMIC DNA]</scope>
    <source>
        <strain evidence="2 3">PRA339</strain>
    </source>
</reference>
<dbReference type="OrthoDB" id="10540730at2759"/>
<gene>
    <name evidence="2" type="ORF">H312_01280</name>
</gene>
<dbReference type="AlphaFoldDB" id="A0A059F2Q2"/>
<keyword evidence="3" id="KW-1185">Reference proteome</keyword>
<evidence type="ECO:0000313" key="2">
    <source>
        <dbReference type="EMBL" id="KCZ81284.1"/>
    </source>
</evidence>
<protein>
    <recommendedName>
        <fullName evidence="1">Nop domain-containing protein</fullName>
    </recommendedName>
</protein>
<evidence type="ECO:0000259" key="1">
    <source>
        <dbReference type="Pfam" id="PF01798"/>
    </source>
</evidence>
<dbReference type="VEuPathDB" id="MicrosporidiaDB:H312_01280"/>
<evidence type="ECO:0000313" key="3">
    <source>
        <dbReference type="Proteomes" id="UP000030655"/>
    </source>
</evidence>
<dbReference type="Proteomes" id="UP000030655">
    <property type="component" value="Unassembled WGS sequence"/>
</dbReference>
<name>A0A059F2Q2_9MICR</name>
<sequence>MDDLLIKFKALSAWKMHKLLRMEEIVPKLPEFEIYPTVKISNIAKEYTFIRHKEETKENEDMNYFNYYSNKDLAIFEERIKASSVNCDLLIKEEMVKLNVNDEFIAIESIQLMLFTKIKEEVKNNCKNLTKSIGNEKAALLLCELGSLKRLVEIPSKNLKGIGYSSNMLLEQPSYLFNSKIPLKKIVKEVSWSAKQDYFNFNDTFKNKIIKKPKEIIKKNKIKNKKRGGIKIKERKKLIFDKKIEREEAKRKKEELFSSVSSDNEL</sequence>
<dbReference type="InterPro" id="IPR036070">
    <property type="entry name" value="Nop_dom_sf"/>
</dbReference>
<dbReference type="Pfam" id="PF01798">
    <property type="entry name" value="Nop"/>
    <property type="match status" value="1"/>
</dbReference>
<proteinExistence type="predicted"/>
<dbReference type="HOGENOM" id="CLU_1045753_0_0_1"/>
<dbReference type="InterPro" id="IPR002687">
    <property type="entry name" value="Nop_dom"/>
</dbReference>
<feature type="domain" description="Nop" evidence="1">
    <location>
        <begin position="72"/>
        <end position="166"/>
    </location>
</feature>
<reference evidence="3" key="1">
    <citation type="submission" date="2013-02" db="EMBL/GenBank/DDBJ databases">
        <authorList>
            <consortium name="The Broad Institute Genome Sequencing Platform"/>
            <person name="Cuomo C."/>
            <person name="Becnel J."/>
            <person name="Sanscrainte N."/>
            <person name="Walker B."/>
            <person name="Young S.K."/>
            <person name="Zeng Q."/>
            <person name="Gargeya S."/>
            <person name="Fitzgerald M."/>
            <person name="Haas B."/>
            <person name="Abouelleil A."/>
            <person name="Alvarado L."/>
            <person name="Arachchi H.M."/>
            <person name="Berlin A.M."/>
            <person name="Chapman S.B."/>
            <person name="Dewar J."/>
            <person name="Goldberg J."/>
            <person name="Griggs A."/>
            <person name="Gujja S."/>
            <person name="Hansen M."/>
            <person name="Howarth C."/>
            <person name="Imamovic A."/>
            <person name="Larimer J."/>
            <person name="McCowan C."/>
            <person name="Murphy C."/>
            <person name="Neiman D."/>
            <person name="Pearson M."/>
            <person name="Priest M."/>
            <person name="Roberts A."/>
            <person name="Saif S."/>
            <person name="Shea T."/>
            <person name="Sisk P."/>
            <person name="Sykes S."/>
            <person name="Wortman J."/>
            <person name="Nusbaum C."/>
            <person name="Birren B."/>
        </authorList>
    </citation>
    <scope>NUCLEOTIDE SEQUENCE [LARGE SCALE GENOMIC DNA]</scope>
    <source>
        <strain evidence="3">PRA339</strain>
    </source>
</reference>
<dbReference type="EMBL" id="KK365145">
    <property type="protein sequence ID" value="KCZ81284.1"/>
    <property type="molecule type" value="Genomic_DNA"/>
</dbReference>